<keyword evidence="3" id="KW-1185">Reference proteome</keyword>
<dbReference type="PROSITE" id="PS50994">
    <property type="entry name" value="INTEGRASE"/>
    <property type="match status" value="1"/>
</dbReference>
<dbReference type="Pfam" id="PF13333">
    <property type="entry name" value="rve_2"/>
    <property type="match status" value="1"/>
</dbReference>
<comment type="caution">
    <text evidence="2">The sequence shown here is derived from an EMBL/GenBank/DDBJ whole genome shotgun (WGS) entry which is preliminary data.</text>
</comment>
<dbReference type="Gene3D" id="3.30.420.10">
    <property type="entry name" value="Ribonuclease H-like superfamily/Ribonuclease H"/>
    <property type="match status" value="1"/>
</dbReference>
<organism evidence="2 3">
    <name type="scientific">Ruoffia halotolerans</name>
    <dbReference type="NCBI Taxonomy" id="2748684"/>
    <lineage>
        <taxon>Bacteria</taxon>
        <taxon>Bacillati</taxon>
        <taxon>Bacillota</taxon>
        <taxon>Bacilli</taxon>
        <taxon>Lactobacillales</taxon>
        <taxon>Aerococcaceae</taxon>
        <taxon>Ruoffia</taxon>
    </lineage>
</organism>
<dbReference type="InterPro" id="IPR050900">
    <property type="entry name" value="Transposase_IS3/IS150/IS904"/>
</dbReference>
<dbReference type="Proteomes" id="UP000571018">
    <property type="component" value="Unassembled WGS sequence"/>
</dbReference>
<dbReference type="InterPro" id="IPR012337">
    <property type="entry name" value="RNaseH-like_sf"/>
</dbReference>
<evidence type="ECO:0000259" key="1">
    <source>
        <dbReference type="PROSITE" id="PS50994"/>
    </source>
</evidence>
<name>A0A839A5C4_9LACT</name>
<gene>
    <name evidence="2" type="ORF">HW423_05270</name>
</gene>
<dbReference type="SUPFAM" id="SSF53098">
    <property type="entry name" value="Ribonuclease H-like"/>
    <property type="match status" value="1"/>
</dbReference>
<dbReference type="GO" id="GO:0015074">
    <property type="term" value="P:DNA integration"/>
    <property type="evidence" value="ECO:0007669"/>
    <property type="project" value="InterPro"/>
</dbReference>
<dbReference type="GO" id="GO:0003676">
    <property type="term" value="F:nucleic acid binding"/>
    <property type="evidence" value="ECO:0007669"/>
    <property type="project" value="InterPro"/>
</dbReference>
<accession>A0A839A5C4</accession>
<evidence type="ECO:0000313" key="2">
    <source>
        <dbReference type="EMBL" id="MBA5729192.1"/>
    </source>
</evidence>
<dbReference type="NCBIfam" id="NF033516">
    <property type="entry name" value="transpos_IS3"/>
    <property type="match status" value="1"/>
</dbReference>
<dbReference type="PANTHER" id="PTHR46889:SF5">
    <property type="entry name" value="INTEGRASE PROTEIN"/>
    <property type="match status" value="1"/>
</dbReference>
<reference evidence="2 3" key="1">
    <citation type="submission" date="2020-06" db="EMBL/GenBank/DDBJ databases">
        <title>Reclassification of Facklamia ignava, Facklamia soureckii and Facklami tabacinasalis as Falseniella iganva gen. nov., comb. nov., Hutsoniella ignava gen. nov., comb. nov., and Ruoffia tabacinasalis gen. nov., comb. nov and description of Ruoffia haltotolerans sp. nov., isolated from hypersaline Inland Sea of Qatar.</title>
        <authorList>
            <person name="Fotedar R."/>
            <person name="Sankaranarayanan K."/>
            <person name="Lawson P."/>
            <person name="Caldwell M."/>
            <person name="Zeyara A."/>
            <person name="Al Malki A."/>
            <person name="Ali M."/>
        </authorList>
    </citation>
    <scope>NUCLEOTIDE SEQUENCE [LARGE SCALE GENOMIC DNA]</scope>
    <source>
        <strain evidence="2 3">INB8</strain>
    </source>
</reference>
<proteinExistence type="predicted"/>
<dbReference type="InterPro" id="IPR036397">
    <property type="entry name" value="RNaseH_sf"/>
</dbReference>
<feature type="domain" description="Integrase catalytic" evidence="1">
    <location>
        <begin position="151"/>
        <end position="315"/>
    </location>
</feature>
<dbReference type="Pfam" id="PF00665">
    <property type="entry name" value="rve"/>
    <property type="match status" value="1"/>
</dbReference>
<dbReference type="InterPro" id="IPR001584">
    <property type="entry name" value="Integrase_cat-core"/>
</dbReference>
<dbReference type="EMBL" id="JACAOA010000010">
    <property type="protein sequence ID" value="MBA5729192.1"/>
    <property type="molecule type" value="Genomic_DNA"/>
</dbReference>
<dbReference type="InterPro" id="IPR048020">
    <property type="entry name" value="Transpos_IS3"/>
</dbReference>
<evidence type="ECO:0000313" key="3">
    <source>
        <dbReference type="Proteomes" id="UP000571018"/>
    </source>
</evidence>
<dbReference type="PANTHER" id="PTHR46889">
    <property type="entry name" value="TRANSPOSASE INSF FOR INSERTION SEQUENCE IS3B-RELATED"/>
    <property type="match status" value="1"/>
</dbReference>
<protein>
    <submittedName>
        <fullName evidence="2">IS3 family transposase</fullName>
    </submittedName>
</protein>
<dbReference type="AlphaFoldDB" id="A0A839A5C4"/>
<sequence>MLKKKEAYRLGDVSEREVKRFYFKVIQETYEAPENTMTIEALCQQCDVSKSGYYRWKKMTQVNIEKREREDQRDFSLVLEAFNYRQKPKGQRQILMYLAHNRTPMCRSKIRRLMKKFNLVCPIRKPRFQRQVSAEYQAEHVKPNYVKREFRAYGPRSVLLTDITYLPYGRQKWAYLATVKDAFTNEILSYELSPTLHIAFVLKMIRQLIAQHPVSLATQTLIHSDQGSHFTSVKFQYLVENNGLIHSMSRRGNCWDNAPQESFYGHMKDEIDLASCEDYEDVKKLIEEYMDYYNNERYQWNLAKLSPIQYYQFCTTNVYPLADIYSTPALPHIRTIEIEE</sequence>
<dbReference type="RefSeq" id="WP_218930907.1">
    <property type="nucleotide sequence ID" value="NZ_JACAOA010000010.1"/>
</dbReference>